<dbReference type="InterPro" id="IPR007434">
    <property type="entry name" value="FemAB-like"/>
</dbReference>
<name>A0ABV8A114_9GAMM</name>
<gene>
    <name evidence="1" type="ORF">ACFOOG_15430</name>
</gene>
<dbReference type="PANTHER" id="PTHR47017">
    <property type="entry name" value="ACYL-COA"/>
    <property type="match status" value="1"/>
</dbReference>
<dbReference type="InterPro" id="IPR016181">
    <property type="entry name" value="Acyl_CoA_acyltransferase"/>
</dbReference>
<dbReference type="Pfam" id="PF04339">
    <property type="entry name" value="FemAB_like"/>
    <property type="match status" value="1"/>
</dbReference>
<dbReference type="EMBL" id="JBHRYR010000011">
    <property type="protein sequence ID" value="MFC3854229.1"/>
    <property type="molecule type" value="Genomic_DNA"/>
</dbReference>
<evidence type="ECO:0000313" key="1">
    <source>
        <dbReference type="EMBL" id="MFC3854229.1"/>
    </source>
</evidence>
<dbReference type="Proteomes" id="UP001595617">
    <property type="component" value="Unassembled WGS sequence"/>
</dbReference>
<evidence type="ECO:0000313" key="2">
    <source>
        <dbReference type="Proteomes" id="UP001595617"/>
    </source>
</evidence>
<dbReference type="RefSeq" id="WP_380698303.1">
    <property type="nucleotide sequence ID" value="NZ_JBHRYR010000011.1"/>
</dbReference>
<dbReference type="SUPFAM" id="SSF55729">
    <property type="entry name" value="Acyl-CoA N-acyltransferases (Nat)"/>
    <property type="match status" value="1"/>
</dbReference>
<organism evidence="1 2">
    <name type="scientific">Saccharospirillum mangrovi</name>
    <dbReference type="NCBI Taxonomy" id="2161747"/>
    <lineage>
        <taxon>Bacteria</taxon>
        <taxon>Pseudomonadati</taxon>
        <taxon>Pseudomonadota</taxon>
        <taxon>Gammaproteobacteria</taxon>
        <taxon>Oceanospirillales</taxon>
        <taxon>Saccharospirillaceae</taxon>
        <taxon>Saccharospirillum</taxon>
    </lineage>
</organism>
<reference evidence="2" key="1">
    <citation type="journal article" date="2019" name="Int. J. Syst. Evol. Microbiol.">
        <title>The Global Catalogue of Microorganisms (GCM) 10K type strain sequencing project: providing services to taxonomists for standard genome sequencing and annotation.</title>
        <authorList>
            <consortium name="The Broad Institute Genomics Platform"/>
            <consortium name="The Broad Institute Genome Sequencing Center for Infectious Disease"/>
            <person name="Wu L."/>
            <person name="Ma J."/>
        </authorList>
    </citation>
    <scope>NUCLEOTIDE SEQUENCE [LARGE SCALE GENOMIC DNA]</scope>
    <source>
        <strain evidence="2">IBRC 10765</strain>
    </source>
</reference>
<protein>
    <submittedName>
        <fullName evidence="1">GNAT family N-acetyltransferase</fullName>
    </submittedName>
</protein>
<dbReference type="PANTHER" id="PTHR47017:SF1">
    <property type="entry name" value="ACYL-COA"/>
    <property type="match status" value="1"/>
</dbReference>
<proteinExistence type="predicted"/>
<keyword evidence="2" id="KW-1185">Reference proteome</keyword>
<accession>A0ABV8A114</accession>
<sequence length="366" mass="42595">MNWNLKPSDWIFPSASEANPFSTATFLNILQASGSTVAETGWEALHASHRDGLIMPLYRKNHSYGEYVFDWSWANAYAQHGLDYYPKLVSAIPYTPSVGPRVLGNWQRQHLEEWATQLPELCLQTGSSGWHLLFPEADLLAAFDPAQFIVRQDCQFHWHNRGYRDFQDFLDVMTARRRKTVRKERQKVIDQGITMRMVEGNDLTVEELRQFYLFYHTTYLKRGRTGYLTEDFFVQLHQRMAAQTVFALAYRGKNLLGGALFFKSAERLYGRYWGAIEDIDCLHFETCYYQGIEYAIAHGLQVFDPGTQGEHKIPRGFEPISTYSVHWLAQRDFHAAIAHHVRQERTQVERYMAEAKTLLPFKQSES</sequence>
<dbReference type="Gene3D" id="3.40.630.30">
    <property type="match status" value="1"/>
</dbReference>
<comment type="caution">
    <text evidence="1">The sequence shown here is derived from an EMBL/GenBank/DDBJ whole genome shotgun (WGS) entry which is preliminary data.</text>
</comment>